<reference evidence="4" key="1">
    <citation type="journal article" date="2014" name="Int. J. Syst. Evol. Microbiol.">
        <title>Complete genome sequence of Corynebacterium casei LMG S-19264T (=DSM 44701T), isolated from a smear-ripened cheese.</title>
        <authorList>
            <consortium name="US DOE Joint Genome Institute (JGI-PGF)"/>
            <person name="Walter F."/>
            <person name="Albersmeier A."/>
            <person name="Kalinowski J."/>
            <person name="Ruckert C."/>
        </authorList>
    </citation>
    <scope>NUCLEOTIDE SEQUENCE</scope>
    <source>
        <strain evidence="4">JCM 4790</strain>
    </source>
</reference>
<evidence type="ECO:0000313" key="5">
    <source>
        <dbReference type="Proteomes" id="UP000619244"/>
    </source>
</evidence>
<dbReference type="GO" id="GO:0003723">
    <property type="term" value="F:RNA binding"/>
    <property type="evidence" value="ECO:0007669"/>
    <property type="project" value="InterPro"/>
</dbReference>
<sequence>MPETWDEAAVRDERDRLLSEIRQLRAQVRSRPLIAQAQGLLQERYGLPDGETAFALLQRVSQEHNVKLRTLVGALLTVGRPDHDQELWFPGRRRQPAPRLTFAPPEVYDSGNRGAVLGAVLHHTLTLAGAERGKVMTADRASRGLRIEKQRGLTPEFLDHYDFVGDLDSVCMLPVRSGGQVTLKDVGVEPSYSPAELGVMLRSGSRAWHGVPLRAESGAVLGTVTAHFDHVLHGLPTVRTRALEATGDQAGRWLHWYHRTVLLDALERLHALGRAHRGRHTRRA</sequence>
<comment type="caution">
    <text evidence="4">The sequence shown here is derived from an EMBL/GenBank/DDBJ whole genome shotgun (WGS) entry which is preliminary data.</text>
</comment>
<evidence type="ECO:0000313" key="4">
    <source>
        <dbReference type="EMBL" id="GGX75958.1"/>
    </source>
</evidence>
<dbReference type="InterPro" id="IPR036388">
    <property type="entry name" value="WH-like_DNA-bd_sf"/>
</dbReference>
<dbReference type="Gene3D" id="1.10.10.10">
    <property type="entry name" value="Winged helix-like DNA-binding domain superfamily/Winged helix DNA-binding domain"/>
    <property type="match status" value="1"/>
</dbReference>
<keyword evidence="5" id="KW-1185">Reference proteome</keyword>
<gene>
    <name evidence="4" type="ORF">GCM10010358_32910</name>
</gene>
<dbReference type="Gene3D" id="3.30.450.40">
    <property type="match status" value="1"/>
</dbReference>
<dbReference type="InterPro" id="IPR005561">
    <property type="entry name" value="ANTAR"/>
</dbReference>
<dbReference type="AlphaFoldDB" id="A0A918KTZ2"/>
<evidence type="ECO:0000256" key="2">
    <source>
        <dbReference type="ARBA" id="ARBA00023163"/>
    </source>
</evidence>
<dbReference type="Pfam" id="PF03861">
    <property type="entry name" value="ANTAR"/>
    <property type="match status" value="1"/>
</dbReference>
<dbReference type="InterPro" id="IPR011006">
    <property type="entry name" value="CheY-like_superfamily"/>
</dbReference>
<keyword evidence="1" id="KW-0805">Transcription regulation</keyword>
<dbReference type="SMART" id="SM01012">
    <property type="entry name" value="ANTAR"/>
    <property type="match status" value="1"/>
</dbReference>
<name>A0A918KTZ2_9ACTN</name>
<feature type="domain" description="ANTAR" evidence="3">
    <location>
        <begin position="14"/>
        <end position="76"/>
    </location>
</feature>
<dbReference type="InterPro" id="IPR029016">
    <property type="entry name" value="GAF-like_dom_sf"/>
</dbReference>
<evidence type="ECO:0000256" key="1">
    <source>
        <dbReference type="ARBA" id="ARBA00023015"/>
    </source>
</evidence>
<dbReference type="EMBL" id="BMVU01000013">
    <property type="protein sequence ID" value="GGX75958.1"/>
    <property type="molecule type" value="Genomic_DNA"/>
</dbReference>
<keyword evidence="2" id="KW-0804">Transcription</keyword>
<dbReference type="SUPFAM" id="SSF55781">
    <property type="entry name" value="GAF domain-like"/>
    <property type="match status" value="1"/>
</dbReference>
<dbReference type="RefSeq" id="WP_190190980.1">
    <property type="nucleotide sequence ID" value="NZ_BMVU01000013.1"/>
</dbReference>
<dbReference type="PROSITE" id="PS50921">
    <property type="entry name" value="ANTAR"/>
    <property type="match status" value="1"/>
</dbReference>
<dbReference type="SUPFAM" id="SSF52172">
    <property type="entry name" value="CheY-like"/>
    <property type="match status" value="1"/>
</dbReference>
<reference evidence="4" key="2">
    <citation type="submission" date="2020-09" db="EMBL/GenBank/DDBJ databases">
        <authorList>
            <person name="Sun Q."/>
            <person name="Ohkuma M."/>
        </authorList>
    </citation>
    <scope>NUCLEOTIDE SEQUENCE</scope>
    <source>
        <strain evidence="4">JCM 4790</strain>
    </source>
</reference>
<organism evidence="4 5">
    <name type="scientific">Streptomyces minutiscleroticus</name>
    <dbReference type="NCBI Taxonomy" id="68238"/>
    <lineage>
        <taxon>Bacteria</taxon>
        <taxon>Bacillati</taxon>
        <taxon>Actinomycetota</taxon>
        <taxon>Actinomycetes</taxon>
        <taxon>Kitasatosporales</taxon>
        <taxon>Streptomycetaceae</taxon>
        <taxon>Streptomyces</taxon>
    </lineage>
</organism>
<protein>
    <submittedName>
        <fullName evidence="4">Transcription antitermination regulator</fullName>
    </submittedName>
</protein>
<evidence type="ECO:0000259" key="3">
    <source>
        <dbReference type="PROSITE" id="PS50921"/>
    </source>
</evidence>
<dbReference type="Proteomes" id="UP000619244">
    <property type="component" value="Unassembled WGS sequence"/>
</dbReference>
<proteinExistence type="predicted"/>
<accession>A0A918KTZ2</accession>